<evidence type="ECO:0000313" key="1">
    <source>
        <dbReference type="EMBL" id="RKS78378.1"/>
    </source>
</evidence>
<comment type="caution">
    <text evidence="1">The sequence shown here is derived from an EMBL/GenBank/DDBJ whole genome shotgun (WGS) entry which is preliminary data.</text>
</comment>
<dbReference type="GO" id="GO:0016491">
    <property type="term" value="F:oxidoreductase activity"/>
    <property type="evidence" value="ECO:0007669"/>
    <property type="project" value="TreeGrafter"/>
</dbReference>
<dbReference type="Gene3D" id="1.25.10.10">
    <property type="entry name" value="Leucine-rich Repeat Variant"/>
    <property type="match status" value="2"/>
</dbReference>
<name>A0A495QW47_9EURY</name>
<proteinExistence type="predicted"/>
<evidence type="ECO:0000313" key="2">
    <source>
        <dbReference type="Proteomes" id="UP000268233"/>
    </source>
</evidence>
<dbReference type="Proteomes" id="UP000268233">
    <property type="component" value="Unassembled WGS sequence"/>
</dbReference>
<dbReference type="SUPFAM" id="SSF48371">
    <property type="entry name" value="ARM repeat"/>
    <property type="match status" value="1"/>
</dbReference>
<accession>A0A495QW47</accession>
<organism evidence="1 2">
    <name type="scientific">Haloarcula quadrata</name>
    <dbReference type="NCBI Taxonomy" id="182779"/>
    <lineage>
        <taxon>Archaea</taxon>
        <taxon>Methanobacteriati</taxon>
        <taxon>Methanobacteriota</taxon>
        <taxon>Stenosarchaea group</taxon>
        <taxon>Halobacteria</taxon>
        <taxon>Halobacteriales</taxon>
        <taxon>Haloarculaceae</taxon>
        <taxon>Haloarcula</taxon>
    </lineage>
</organism>
<dbReference type="RefSeq" id="WP_121304235.1">
    <property type="nucleotide sequence ID" value="NZ_RBWW01000002.1"/>
</dbReference>
<sequence>MDDQPSGPPETEIATLLEQGNEADAVAALERLSTAGPATQQACLRSLKAAADEQPELFDGVLPSLTDFLQDSGRPTRLTTAKLVVTISEGAPDSVVPVVPTLAERLADESEFYYVRARCAEALGYVAVDHPDAVVSPAVVADLRIGLEFDKPEVTEKLAKALAHVALGSPERLRYQVDSLAEHLHSDSEVVRYHLSTALVVIGSACPERLADAREALVSCLEDKSRYVRGRAAEALGLLAGTDSTESFPQTQLDDLTVAEEFVAKRAQFALSRHRGTESENGFTGIATRDAIRTQTAEIVSEIRTPEGVDGCPHCGLSLPESGPPLCPGCGTPL</sequence>
<reference evidence="1 2" key="1">
    <citation type="submission" date="2018-10" db="EMBL/GenBank/DDBJ databases">
        <title>Genomic Encyclopedia of Archaeal and Bacterial Type Strains, Phase II (KMG-II): from individual species to whole genera.</title>
        <authorList>
            <person name="Goeker M."/>
        </authorList>
    </citation>
    <scope>NUCLEOTIDE SEQUENCE [LARGE SCALE GENOMIC DNA]</scope>
    <source>
        <strain evidence="1 2">DSM 11927</strain>
    </source>
</reference>
<protein>
    <submittedName>
        <fullName evidence="1">HEAT repeat protein</fullName>
    </submittedName>
</protein>
<dbReference type="InterPro" id="IPR016024">
    <property type="entry name" value="ARM-type_fold"/>
</dbReference>
<dbReference type="EMBL" id="RBWW01000002">
    <property type="protein sequence ID" value="RKS78378.1"/>
    <property type="molecule type" value="Genomic_DNA"/>
</dbReference>
<gene>
    <name evidence="1" type="ORF">BDK61_4042</name>
</gene>
<keyword evidence="2" id="KW-1185">Reference proteome</keyword>
<dbReference type="AlphaFoldDB" id="A0A495QW47"/>
<dbReference type="PANTHER" id="PTHR12697">
    <property type="entry name" value="PBS LYASE HEAT-LIKE PROTEIN"/>
    <property type="match status" value="1"/>
</dbReference>
<dbReference type="InterPro" id="IPR011989">
    <property type="entry name" value="ARM-like"/>
</dbReference>
<dbReference type="Pfam" id="PF13646">
    <property type="entry name" value="HEAT_2"/>
    <property type="match status" value="1"/>
</dbReference>
<dbReference type="PANTHER" id="PTHR12697:SF5">
    <property type="entry name" value="DEOXYHYPUSINE HYDROXYLASE"/>
    <property type="match status" value="1"/>
</dbReference>